<dbReference type="PANTHER" id="PTHR37809">
    <property type="entry name" value="RIBOSOMAL PROTEIN S12 METHYLTHIOTRANSFERASE ACCESSORY FACTOR YCAO"/>
    <property type="match status" value="1"/>
</dbReference>
<dbReference type="NCBIfam" id="TIGR00702">
    <property type="entry name" value="YcaO-type kinase domain"/>
    <property type="match status" value="1"/>
</dbReference>
<dbReference type="NCBIfam" id="TIGR03882">
    <property type="entry name" value="cyclo_dehyd_2"/>
    <property type="match status" value="1"/>
</dbReference>
<evidence type="ECO:0000313" key="3">
    <source>
        <dbReference type="EMBL" id="MFC5826911.1"/>
    </source>
</evidence>
<dbReference type="PROSITE" id="PS51664">
    <property type="entry name" value="YCAO"/>
    <property type="match status" value="1"/>
</dbReference>
<accession>A0ABW1CQ68</accession>
<dbReference type="Gene3D" id="3.30.160.660">
    <property type="match status" value="1"/>
</dbReference>
<dbReference type="NCBIfam" id="TIGR03604">
    <property type="entry name" value="TOMM_cyclo_SagD"/>
    <property type="match status" value="1"/>
</dbReference>
<evidence type="ECO:0000259" key="2">
    <source>
        <dbReference type="PROSITE" id="PS51664"/>
    </source>
</evidence>
<dbReference type="Proteomes" id="UP001596058">
    <property type="component" value="Unassembled WGS sequence"/>
</dbReference>
<dbReference type="PANTHER" id="PTHR37809:SF1">
    <property type="entry name" value="RIBOSOMAL PROTEIN S12 METHYLTHIOTRANSFERASE ACCESSORY FACTOR YCAO"/>
    <property type="match status" value="1"/>
</dbReference>
<proteinExistence type="predicted"/>
<sequence>MTTVLGFKRHLQPAVVAGEGAYLFSEQGVTALRGSHVELLARLLDGTRTRHEVLSAAPDAAAPEALAELVARLSAANLVAEYPTEVADHQAAAYWEAAGLEGAVAVDRAAATSVRLLTLGSVDAARAVPACRAAGVEISAGAELTVVLCDDYLDPRLAAVDAEHRATGRAWLLAKPVGTTLWVGPVFEPGRGACWTCLSHRLWGNRWAEAQVQRALNETRPAPRPAVSITVSLDMGFGLAMLAAIQWAAGLREPGQRDIRTFDTLRMRSRRHQLDRRPECETCGDPRLVLRRSWQPVLLGSRRKVSCEGGGHRSSTGQEVYDRYRHLISPVTGLVAELRPHPRAPEFTHVYVADENPMLRPTRPGAMRPSLRRRNGGKGVTDLDARVSALCEALERRSGTFHGDEARLRAGYEQVRELAVHPNACQLYDERQYAGRAEWNATHAPTQDVCEPLDERVPIDWTPLWSLTHDRQVLLPTSMLYYGTPPESGHGFTRADSNGAAAGSSLEDAVLQGLLELVERDAVAVWWYNRTRQPAVDIDAFADRWIARQHEGHAGLGRVIWALDLTTDLGIPVVAAFSRRVGERPEEIVFGFGAHFDPHLALRRALTEVNQLLPLVLGDEYGLTDPEATRWWREATVEEHPYLLPDPARPAAAHAWTPTGDLLDDVRAGVAAIARQGMEVLVLDQTRPDIELPVARVVVPGLRHFWARFGPGRLFDVPVRMGRLAAATPYEELNPVPLFV</sequence>
<dbReference type="Gene3D" id="3.90.930.60">
    <property type="match status" value="1"/>
</dbReference>
<keyword evidence="4" id="KW-1185">Reference proteome</keyword>
<organism evidence="3 4">
    <name type="scientific">Nonomuraea insulae</name>
    <dbReference type="NCBI Taxonomy" id="1616787"/>
    <lineage>
        <taxon>Bacteria</taxon>
        <taxon>Bacillati</taxon>
        <taxon>Actinomycetota</taxon>
        <taxon>Actinomycetes</taxon>
        <taxon>Streptosporangiales</taxon>
        <taxon>Streptosporangiaceae</taxon>
        <taxon>Nonomuraea</taxon>
    </lineage>
</organism>
<dbReference type="Gene3D" id="3.40.50.720">
    <property type="entry name" value="NAD(P)-binding Rossmann-like Domain"/>
    <property type="match status" value="1"/>
</dbReference>
<dbReference type="Gene3D" id="3.30.1330.230">
    <property type="match status" value="1"/>
</dbReference>
<dbReference type="RefSeq" id="WP_379516417.1">
    <property type="nucleotide sequence ID" value="NZ_JBHSPA010000027.1"/>
</dbReference>
<dbReference type="InterPro" id="IPR027624">
    <property type="entry name" value="TOMM_cyclo_SagD"/>
</dbReference>
<reference evidence="4" key="1">
    <citation type="journal article" date="2019" name="Int. J. Syst. Evol. Microbiol.">
        <title>The Global Catalogue of Microorganisms (GCM) 10K type strain sequencing project: providing services to taxonomists for standard genome sequencing and annotation.</title>
        <authorList>
            <consortium name="The Broad Institute Genomics Platform"/>
            <consortium name="The Broad Institute Genome Sequencing Center for Infectious Disease"/>
            <person name="Wu L."/>
            <person name="Ma J."/>
        </authorList>
    </citation>
    <scope>NUCLEOTIDE SEQUENCE [LARGE SCALE GENOMIC DNA]</scope>
    <source>
        <strain evidence="4">CCUG 53903</strain>
    </source>
</reference>
<protein>
    <submittedName>
        <fullName evidence="3">TOMM leader peptide-binding protein</fullName>
    </submittedName>
</protein>
<evidence type="ECO:0000313" key="4">
    <source>
        <dbReference type="Proteomes" id="UP001596058"/>
    </source>
</evidence>
<comment type="caution">
    <text evidence="3">The sequence shown here is derived from an EMBL/GenBank/DDBJ whole genome shotgun (WGS) entry which is preliminary data.</text>
</comment>
<gene>
    <name evidence="3" type="ORF">ACFPZ3_23820</name>
</gene>
<name>A0ABW1CQ68_9ACTN</name>
<feature type="region of interest" description="Disordered" evidence="1">
    <location>
        <begin position="358"/>
        <end position="379"/>
    </location>
</feature>
<feature type="domain" description="YcaO" evidence="2">
    <location>
        <begin position="377"/>
        <end position="740"/>
    </location>
</feature>
<dbReference type="InterPro" id="IPR003776">
    <property type="entry name" value="YcaO-like_dom"/>
</dbReference>
<dbReference type="InterPro" id="IPR022291">
    <property type="entry name" value="Bacteriocin_synth_cyclodeHase"/>
</dbReference>
<dbReference type="EMBL" id="JBHSPA010000027">
    <property type="protein sequence ID" value="MFC5826911.1"/>
    <property type="molecule type" value="Genomic_DNA"/>
</dbReference>
<evidence type="ECO:0000256" key="1">
    <source>
        <dbReference type="SAM" id="MobiDB-lite"/>
    </source>
</evidence>
<dbReference type="Gene3D" id="3.30.40.250">
    <property type="match status" value="1"/>
</dbReference>
<dbReference type="Pfam" id="PF02624">
    <property type="entry name" value="YcaO"/>
    <property type="match status" value="1"/>
</dbReference>